<dbReference type="AlphaFoldDB" id="A0A644VK29"/>
<evidence type="ECO:0000256" key="3">
    <source>
        <dbReference type="ARBA" id="ARBA00022801"/>
    </source>
</evidence>
<dbReference type="GO" id="GO:0006508">
    <property type="term" value="P:proteolysis"/>
    <property type="evidence" value="ECO:0007669"/>
    <property type="project" value="UniProtKB-KW"/>
</dbReference>
<dbReference type="InterPro" id="IPR029045">
    <property type="entry name" value="ClpP/crotonase-like_dom_sf"/>
</dbReference>
<evidence type="ECO:0000259" key="5">
    <source>
        <dbReference type="PROSITE" id="PS50106"/>
    </source>
</evidence>
<dbReference type="PANTHER" id="PTHR32060">
    <property type="entry name" value="TAIL-SPECIFIC PROTEASE"/>
    <property type="match status" value="1"/>
</dbReference>
<evidence type="ECO:0000313" key="6">
    <source>
        <dbReference type="EMBL" id="MPL91729.1"/>
    </source>
</evidence>
<dbReference type="PANTHER" id="PTHR32060:SF30">
    <property type="entry name" value="CARBOXY-TERMINAL PROCESSING PROTEASE CTPA"/>
    <property type="match status" value="1"/>
</dbReference>
<dbReference type="NCBIfam" id="TIGR00225">
    <property type="entry name" value="prc"/>
    <property type="match status" value="1"/>
</dbReference>
<keyword evidence="2" id="KW-0645">Protease</keyword>
<comment type="caution">
    <text evidence="6">The sequence shown here is derived from an EMBL/GenBank/DDBJ whole genome shotgun (WGS) entry which is preliminary data.</text>
</comment>
<dbReference type="SUPFAM" id="SSF52096">
    <property type="entry name" value="ClpP/crotonase"/>
    <property type="match status" value="1"/>
</dbReference>
<accession>A0A644VK29</accession>
<evidence type="ECO:0000256" key="1">
    <source>
        <dbReference type="ARBA" id="ARBA00009179"/>
    </source>
</evidence>
<dbReference type="Gene3D" id="3.30.750.44">
    <property type="match status" value="1"/>
</dbReference>
<comment type="similarity">
    <text evidence="1">Belongs to the peptidase S41A family.</text>
</comment>
<dbReference type="CDD" id="cd07560">
    <property type="entry name" value="Peptidase_S41_CPP"/>
    <property type="match status" value="1"/>
</dbReference>
<proteinExistence type="inferred from homology"/>
<dbReference type="InterPro" id="IPR036034">
    <property type="entry name" value="PDZ_sf"/>
</dbReference>
<dbReference type="EMBL" id="VSSQ01000337">
    <property type="protein sequence ID" value="MPL91729.1"/>
    <property type="molecule type" value="Genomic_DNA"/>
</dbReference>
<keyword evidence="4" id="KW-0720">Serine protease</keyword>
<organism evidence="6">
    <name type="scientific">bioreactor metagenome</name>
    <dbReference type="NCBI Taxonomy" id="1076179"/>
    <lineage>
        <taxon>unclassified sequences</taxon>
        <taxon>metagenomes</taxon>
        <taxon>ecological metagenomes</taxon>
    </lineage>
</organism>
<dbReference type="CDD" id="cd06782">
    <property type="entry name" value="cpPDZ_CPP-like"/>
    <property type="match status" value="1"/>
</dbReference>
<dbReference type="InterPro" id="IPR004447">
    <property type="entry name" value="Peptidase_S41A"/>
</dbReference>
<dbReference type="Pfam" id="PF00595">
    <property type="entry name" value="PDZ"/>
    <property type="match status" value="1"/>
</dbReference>
<dbReference type="PROSITE" id="PS50106">
    <property type="entry name" value="PDZ"/>
    <property type="match status" value="1"/>
</dbReference>
<dbReference type="GO" id="GO:0007165">
    <property type="term" value="P:signal transduction"/>
    <property type="evidence" value="ECO:0007669"/>
    <property type="project" value="TreeGrafter"/>
</dbReference>
<dbReference type="SUPFAM" id="SSF50156">
    <property type="entry name" value="PDZ domain-like"/>
    <property type="match status" value="1"/>
</dbReference>
<protein>
    <recommendedName>
        <fullName evidence="5">PDZ domain-containing protein</fullName>
    </recommendedName>
</protein>
<dbReference type="SMART" id="SM00228">
    <property type="entry name" value="PDZ"/>
    <property type="match status" value="1"/>
</dbReference>
<dbReference type="Pfam" id="PF03572">
    <property type="entry name" value="Peptidase_S41"/>
    <property type="match status" value="1"/>
</dbReference>
<dbReference type="InterPro" id="IPR001478">
    <property type="entry name" value="PDZ"/>
</dbReference>
<dbReference type="SMART" id="SM00245">
    <property type="entry name" value="TSPc"/>
    <property type="match status" value="1"/>
</dbReference>
<dbReference type="Gene3D" id="2.30.42.10">
    <property type="match status" value="1"/>
</dbReference>
<dbReference type="GO" id="GO:0008236">
    <property type="term" value="F:serine-type peptidase activity"/>
    <property type="evidence" value="ECO:0007669"/>
    <property type="project" value="UniProtKB-KW"/>
</dbReference>
<name>A0A644VK29_9ZZZZ</name>
<dbReference type="GO" id="GO:0030288">
    <property type="term" value="C:outer membrane-bounded periplasmic space"/>
    <property type="evidence" value="ECO:0007669"/>
    <property type="project" value="TreeGrafter"/>
</dbReference>
<reference evidence="6" key="1">
    <citation type="submission" date="2019-08" db="EMBL/GenBank/DDBJ databases">
        <authorList>
            <person name="Kucharzyk K."/>
            <person name="Murdoch R.W."/>
            <person name="Higgins S."/>
            <person name="Loffler F."/>
        </authorList>
    </citation>
    <scope>NUCLEOTIDE SEQUENCE</scope>
</reference>
<sequence length="552" mass="62009">MLKKSFFIVIFLMIGLSGTIYAQKTTKTFHISKSLSIFNSVLREVDMYYADTLNHEKIVKSAVDQMLRNLDPYTVYIPESESDDISFMTTGEYGGIGALITKTNDGICISEPYEGMPAQKHGLKAGDILLEIDGEKTTNFSVSEASSKLKGTPNTEIKLKIRRYGEKKTIEKKFLREKIQVPPISYSSITAPGTGYILLNDFTEQAALDVKSTIQEMVQQHGIQSLIIDLRNNGGGLIDEAVKIMGYFVPKGTEIVSTKGKSPQASYTYRTTLEPIFPDMKIIVLVNSASASASEILAGAVQDLDRGIVIGERTFGKGLVQNIRPVSYGGHVKITTAKYYIPSGRCIQAIDYAQRNEDGSLKRVPDSLTTEFRTNNGRIVRDGGGIIPDTITQDDRKINIAYYIYAQNLYFEYANRYVSEHETIAKPADFKLTDADFDHFIAFIKEKGFTYTPQTKKYFDDLYEFAKLEGLDQEAKGEFEALRSKLMPDIDVKLNENKEEILDILSAEIIKRYYYQKGVIEYSLVNDVDLKTAIEVLGKPEIYNKLLQPQVQ</sequence>
<evidence type="ECO:0000256" key="4">
    <source>
        <dbReference type="ARBA" id="ARBA00022825"/>
    </source>
</evidence>
<gene>
    <name evidence="6" type="ORF">SDC9_37806</name>
</gene>
<dbReference type="GO" id="GO:0004175">
    <property type="term" value="F:endopeptidase activity"/>
    <property type="evidence" value="ECO:0007669"/>
    <property type="project" value="TreeGrafter"/>
</dbReference>
<dbReference type="Gene3D" id="3.90.226.10">
    <property type="entry name" value="2-enoyl-CoA Hydratase, Chain A, domain 1"/>
    <property type="match status" value="1"/>
</dbReference>
<dbReference type="FunFam" id="2.30.42.10:FF:000063">
    <property type="entry name" value="Peptidase, S41 family"/>
    <property type="match status" value="1"/>
</dbReference>
<evidence type="ECO:0000256" key="2">
    <source>
        <dbReference type="ARBA" id="ARBA00022670"/>
    </source>
</evidence>
<keyword evidence="3" id="KW-0378">Hydrolase</keyword>
<feature type="domain" description="PDZ" evidence="5">
    <location>
        <begin position="84"/>
        <end position="154"/>
    </location>
</feature>
<dbReference type="InterPro" id="IPR005151">
    <property type="entry name" value="Tail-specific_protease"/>
</dbReference>